<dbReference type="RefSeq" id="WP_084230585.1">
    <property type="nucleotide sequence ID" value="NZ_FWWR01000009.1"/>
</dbReference>
<feature type="transmembrane region" description="Helical" evidence="1">
    <location>
        <begin position="83"/>
        <end position="108"/>
    </location>
</feature>
<name>A0A1W1V0F8_PEPAS</name>
<feature type="transmembrane region" description="Helical" evidence="1">
    <location>
        <begin position="175"/>
        <end position="197"/>
    </location>
</feature>
<protein>
    <submittedName>
        <fullName evidence="2">Uncharacterized protein</fullName>
    </submittedName>
</protein>
<organism evidence="2 3">
    <name type="scientific">Peptoniphilus asaccharolyticus DSM 20463</name>
    <dbReference type="NCBI Taxonomy" id="573058"/>
    <lineage>
        <taxon>Bacteria</taxon>
        <taxon>Bacillati</taxon>
        <taxon>Bacillota</taxon>
        <taxon>Tissierellia</taxon>
        <taxon>Tissierellales</taxon>
        <taxon>Peptoniphilaceae</taxon>
        <taxon>Peptoniphilus</taxon>
    </lineage>
</organism>
<feature type="transmembrane region" description="Helical" evidence="1">
    <location>
        <begin position="379"/>
        <end position="397"/>
    </location>
</feature>
<feature type="transmembrane region" description="Helical" evidence="1">
    <location>
        <begin position="149"/>
        <end position="169"/>
    </location>
</feature>
<keyword evidence="1" id="KW-0812">Transmembrane</keyword>
<feature type="transmembrane region" description="Helical" evidence="1">
    <location>
        <begin position="264"/>
        <end position="286"/>
    </location>
</feature>
<feature type="transmembrane region" description="Helical" evidence="1">
    <location>
        <begin position="114"/>
        <end position="137"/>
    </location>
</feature>
<feature type="transmembrane region" description="Helical" evidence="1">
    <location>
        <begin position="20"/>
        <end position="39"/>
    </location>
</feature>
<feature type="transmembrane region" description="Helical" evidence="1">
    <location>
        <begin position="235"/>
        <end position="252"/>
    </location>
</feature>
<evidence type="ECO:0000256" key="1">
    <source>
        <dbReference type="SAM" id="Phobius"/>
    </source>
</evidence>
<keyword evidence="1" id="KW-1133">Transmembrane helix</keyword>
<dbReference type="EMBL" id="FWWR01000009">
    <property type="protein sequence ID" value="SMB86809.1"/>
    <property type="molecule type" value="Genomic_DNA"/>
</dbReference>
<proteinExistence type="predicted"/>
<feature type="transmembrane region" description="Helical" evidence="1">
    <location>
        <begin position="356"/>
        <end position="373"/>
    </location>
</feature>
<dbReference type="Proteomes" id="UP000192368">
    <property type="component" value="Unassembled WGS sequence"/>
</dbReference>
<dbReference type="OrthoDB" id="9991518at2"/>
<dbReference type="STRING" id="573058.SAMN00017477_0956"/>
<sequence>MKDLKKMFKMTLYPSKFYSVVLFCIYLGFLILNVSATILHPEMVHESGLLKIVLCCCLVTQMLLITSLPYDKIVLSTMPIQKIHLYPVVLICLYFMFNIIYISTFLLYEWFLDLPLSLNLCYIFTSISIMAVLFKMAHFENKNGTFSNGFMNFILYLLINPLLGLSIRFLDRTSYFLGSTIFILAFYVLIVFLNWGWIKEKKSKKRRNTFKGRLRYKSSLEKNLNSINIVNKLKWSSLSPFSILIFIVYISLNGLDYITSGLNYNVLFITMAILTFYENGFAPLALIGLPITPKQIYLTCVRTKFKIVVSILVVSMLADILFNGLVMPQTYLANVMWIIIVLLCNELFYSVYRLKNFSYPLMALILILNRHVSIKVDNLLGLSFIIILLLLAIAFLIKANLNIINSEKIDLTGMLEQKNL</sequence>
<reference evidence="3" key="1">
    <citation type="submission" date="2017-04" db="EMBL/GenBank/DDBJ databases">
        <authorList>
            <person name="Varghese N."/>
            <person name="Submissions S."/>
        </authorList>
    </citation>
    <scope>NUCLEOTIDE SEQUENCE [LARGE SCALE GENOMIC DNA]</scope>
    <source>
        <strain evidence="3">DSM 20463</strain>
    </source>
</reference>
<evidence type="ECO:0000313" key="2">
    <source>
        <dbReference type="EMBL" id="SMB86809.1"/>
    </source>
</evidence>
<keyword evidence="3" id="KW-1185">Reference proteome</keyword>
<feature type="transmembrane region" description="Helical" evidence="1">
    <location>
        <begin position="307"/>
        <end position="325"/>
    </location>
</feature>
<keyword evidence="1" id="KW-0472">Membrane</keyword>
<evidence type="ECO:0000313" key="3">
    <source>
        <dbReference type="Proteomes" id="UP000192368"/>
    </source>
</evidence>
<gene>
    <name evidence="2" type="ORF">SAMN00017477_0956</name>
</gene>
<dbReference type="AlphaFoldDB" id="A0A1W1V0F8"/>
<feature type="transmembrane region" description="Helical" evidence="1">
    <location>
        <begin position="51"/>
        <end position="71"/>
    </location>
</feature>
<accession>A0A1W1V0F8</accession>
<feature type="transmembrane region" description="Helical" evidence="1">
    <location>
        <begin position="331"/>
        <end position="349"/>
    </location>
</feature>